<keyword evidence="2 4" id="KW-0442">Lipid degradation</keyword>
<dbReference type="InterPro" id="IPR050301">
    <property type="entry name" value="NTE"/>
</dbReference>
<feature type="domain" description="PNPLA" evidence="7">
    <location>
        <begin position="42"/>
        <end position="296"/>
    </location>
</feature>
<evidence type="ECO:0000313" key="8">
    <source>
        <dbReference type="EMBL" id="TWT73976.1"/>
    </source>
</evidence>
<feature type="transmembrane region" description="Helical" evidence="6">
    <location>
        <begin position="119"/>
        <end position="142"/>
    </location>
</feature>
<keyword evidence="3 4" id="KW-0443">Lipid metabolism</keyword>
<dbReference type="PROSITE" id="PS51635">
    <property type="entry name" value="PNPLA"/>
    <property type="match status" value="1"/>
</dbReference>
<keyword evidence="9" id="KW-1185">Reference proteome</keyword>
<accession>A0A5C5YE08</accession>
<dbReference type="SUPFAM" id="SSF52151">
    <property type="entry name" value="FabD/lysophospholipase-like"/>
    <property type="match status" value="1"/>
</dbReference>
<feature type="region of interest" description="Disordered" evidence="5">
    <location>
        <begin position="1"/>
        <end position="32"/>
    </location>
</feature>
<feature type="compositionally biased region" description="Polar residues" evidence="5">
    <location>
        <begin position="9"/>
        <end position="18"/>
    </location>
</feature>
<keyword evidence="6" id="KW-0472">Membrane</keyword>
<feature type="compositionally biased region" description="Basic and acidic residues" evidence="5">
    <location>
        <begin position="22"/>
        <end position="32"/>
    </location>
</feature>
<keyword evidence="6" id="KW-0812">Transmembrane</keyword>
<dbReference type="InterPro" id="IPR016035">
    <property type="entry name" value="Acyl_Trfase/lysoPLipase"/>
</dbReference>
<dbReference type="Gene3D" id="3.40.1090.10">
    <property type="entry name" value="Cytosolic phospholipase A2 catalytic domain"/>
    <property type="match status" value="2"/>
</dbReference>
<feature type="active site" description="Proton acceptor" evidence="4">
    <location>
        <position position="283"/>
    </location>
</feature>
<dbReference type="AlphaFoldDB" id="A0A5C5YE08"/>
<feature type="transmembrane region" description="Helical" evidence="6">
    <location>
        <begin position="483"/>
        <end position="506"/>
    </location>
</feature>
<comment type="caution">
    <text evidence="4">Lacks conserved residue(s) required for the propagation of feature annotation.</text>
</comment>
<feature type="transmembrane region" description="Helical" evidence="6">
    <location>
        <begin position="148"/>
        <end position="168"/>
    </location>
</feature>
<evidence type="ECO:0000259" key="7">
    <source>
        <dbReference type="PROSITE" id="PS51635"/>
    </source>
</evidence>
<evidence type="ECO:0000256" key="3">
    <source>
        <dbReference type="ARBA" id="ARBA00023098"/>
    </source>
</evidence>
<organism evidence="8 9">
    <name type="scientific">Allorhodopirellula solitaria</name>
    <dbReference type="NCBI Taxonomy" id="2527987"/>
    <lineage>
        <taxon>Bacteria</taxon>
        <taxon>Pseudomonadati</taxon>
        <taxon>Planctomycetota</taxon>
        <taxon>Planctomycetia</taxon>
        <taxon>Pirellulales</taxon>
        <taxon>Pirellulaceae</taxon>
        <taxon>Allorhodopirellula</taxon>
    </lineage>
</organism>
<gene>
    <name evidence="8" type="ORF">CA85_08590</name>
</gene>
<dbReference type="Pfam" id="PF01734">
    <property type="entry name" value="Patatin"/>
    <property type="match status" value="1"/>
</dbReference>
<dbReference type="GO" id="GO:0016787">
    <property type="term" value="F:hydrolase activity"/>
    <property type="evidence" value="ECO:0007669"/>
    <property type="project" value="UniProtKB-UniRule"/>
</dbReference>
<comment type="caution">
    <text evidence="8">The sequence shown here is derived from an EMBL/GenBank/DDBJ whole genome shotgun (WGS) entry which is preliminary data.</text>
</comment>
<evidence type="ECO:0000313" key="9">
    <source>
        <dbReference type="Proteomes" id="UP000318053"/>
    </source>
</evidence>
<dbReference type="OrthoDB" id="9813090at2"/>
<keyword evidence="6" id="KW-1133">Transmembrane helix</keyword>
<proteinExistence type="predicted"/>
<feature type="active site" description="Nucleophile" evidence="4">
    <location>
        <position position="77"/>
    </location>
</feature>
<dbReference type="EMBL" id="SJPK01000002">
    <property type="protein sequence ID" value="TWT73976.1"/>
    <property type="molecule type" value="Genomic_DNA"/>
</dbReference>
<dbReference type="GO" id="GO:0016042">
    <property type="term" value="P:lipid catabolic process"/>
    <property type="evidence" value="ECO:0007669"/>
    <property type="project" value="UniProtKB-UniRule"/>
</dbReference>
<evidence type="ECO:0000256" key="6">
    <source>
        <dbReference type="SAM" id="Phobius"/>
    </source>
</evidence>
<evidence type="ECO:0000256" key="5">
    <source>
        <dbReference type="SAM" id="MobiDB-lite"/>
    </source>
</evidence>
<evidence type="ECO:0000256" key="2">
    <source>
        <dbReference type="ARBA" id="ARBA00022963"/>
    </source>
</evidence>
<dbReference type="PANTHER" id="PTHR14226:SF29">
    <property type="entry name" value="NEUROPATHY TARGET ESTERASE SWS"/>
    <property type="match status" value="1"/>
</dbReference>
<name>A0A5C5YE08_9BACT</name>
<protein>
    <submittedName>
        <fullName evidence="8">Patatin-like phospholipase</fullName>
    </submittedName>
</protein>
<evidence type="ECO:0000256" key="4">
    <source>
        <dbReference type="PROSITE-ProRule" id="PRU01161"/>
    </source>
</evidence>
<dbReference type="InterPro" id="IPR002641">
    <property type="entry name" value="PNPLA_dom"/>
</dbReference>
<reference evidence="8 9" key="1">
    <citation type="submission" date="2019-02" db="EMBL/GenBank/DDBJ databases">
        <title>Deep-cultivation of Planctomycetes and their phenomic and genomic characterization uncovers novel biology.</title>
        <authorList>
            <person name="Wiegand S."/>
            <person name="Jogler M."/>
            <person name="Boedeker C."/>
            <person name="Pinto D."/>
            <person name="Vollmers J."/>
            <person name="Rivas-Marin E."/>
            <person name="Kohn T."/>
            <person name="Peeters S.H."/>
            <person name="Heuer A."/>
            <person name="Rast P."/>
            <person name="Oberbeckmann S."/>
            <person name="Bunk B."/>
            <person name="Jeske O."/>
            <person name="Meyerdierks A."/>
            <person name="Storesund J.E."/>
            <person name="Kallscheuer N."/>
            <person name="Luecker S."/>
            <person name="Lage O.M."/>
            <person name="Pohl T."/>
            <person name="Merkel B.J."/>
            <person name="Hornburger P."/>
            <person name="Mueller R.-W."/>
            <person name="Bruemmer F."/>
            <person name="Labrenz M."/>
            <person name="Spormann A.M."/>
            <person name="Op Den Camp H."/>
            <person name="Overmann J."/>
            <person name="Amann R."/>
            <person name="Jetten M.S.M."/>
            <person name="Mascher T."/>
            <person name="Medema M.H."/>
            <person name="Devos D.P."/>
            <person name="Kaster A.-K."/>
            <person name="Ovreas L."/>
            <person name="Rohde M."/>
            <person name="Galperin M.Y."/>
            <person name="Jogler C."/>
        </authorList>
    </citation>
    <scope>NUCLEOTIDE SEQUENCE [LARGE SCALE GENOMIC DNA]</scope>
    <source>
        <strain evidence="8 9">CA85</strain>
    </source>
</reference>
<dbReference type="RefSeq" id="WP_146390045.1">
    <property type="nucleotide sequence ID" value="NZ_SJPK01000002.1"/>
</dbReference>
<keyword evidence="1 4" id="KW-0378">Hydrolase</keyword>
<dbReference type="Proteomes" id="UP000318053">
    <property type="component" value="Unassembled WGS sequence"/>
</dbReference>
<dbReference type="PANTHER" id="PTHR14226">
    <property type="entry name" value="NEUROPATHY TARGET ESTERASE/SWISS CHEESE D.MELANOGASTER"/>
    <property type="match status" value="1"/>
</dbReference>
<sequence>MPDDAEKQLQGNLSQSETGELPFKEADTEQHSDSTDTKFTLLLSGGGFRATLFHLGVIRYLRESGKLSSVSAVYSVSGGSIIAAHMALHWSDYTGSETQFDRAASELVAFTQIGLREQIVYKAVLFWLSALATLVVTITFLWHQFEFSTAAIGVVFAACIFVPFVLCLERRLRPISFLETGYRKILGRNTLSDIDSSAPQFHFLSTNLTNGTVCCFTNKGVYPDIQEETPLAESTFIPSDSLRLSECVAASSAFPPLFSPYRLSPRRLKVDGSVFSHTQFLADGGVFDNLAVHACHQLSSGGGAVLVSDAERKFDKVVGSSFRFLTRRASRATDILMHRVNGLEFDLLRCQSDSSIRNSLSARPIDFVRLQNDIRSDDSSKNISLSPDLYRRVRRIRTDLDAFSPVEVQLLYCAGLLAARAVLDGIPDLGDGMTATGGIPSGHAKTRWLPIKKLQAYDEDETAALLEVGERTSWGNQWNLKSAGTWVVFALAAGVLMLNPLSISLIRKLSIRPTNLKVEQILSLSDEIPSEFEMLIAFAQEGMTQQVPPNKPLNFYFVTSAELEDSCFSLTPSRFGFQLDLKTTDEIFYQAAFLYFERTKSVRSLIEQSRKPARFEVDEATGEARLLVLLGVISDAKQARELTTSDLLLKIEDIDVTSH</sequence>
<evidence type="ECO:0000256" key="1">
    <source>
        <dbReference type="ARBA" id="ARBA00022801"/>
    </source>
</evidence>
<feature type="short sequence motif" description="DGA/G" evidence="4">
    <location>
        <begin position="283"/>
        <end position="285"/>
    </location>
</feature>